<evidence type="ECO:0000259" key="1">
    <source>
        <dbReference type="Pfam" id="PF08906"/>
    </source>
</evidence>
<dbReference type="AlphaFoldDB" id="A0A250LKW5"/>
<organism evidence="2">
    <name type="scientific">Burkholderia contaminans</name>
    <dbReference type="NCBI Taxonomy" id="488447"/>
    <lineage>
        <taxon>Bacteria</taxon>
        <taxon>Pseudomonadati</taxon>
        <taxon>Pseudomonadota</taxon>
        <taxon>Betaproteobacteria</taxon>
        <taxon>Burkholderiales</taxon>
        <taxon>Burkholderiaceae</taxon>
        <taxon>Burkholderia</taxon>
        <taxon>Burkholderia cepacia complex</taxon>
    </lineage>
</organism>
<dbReference type="EMBL" id="AP018360">
    <property type="protein sequence ID" value="BBA45208.1"/>
    <property type="molecule type" value="Genomic_DNA"/>
</dbReference>
<accession>A0A250LKW5</accession>
<dbReference type="InterPro" id="IPR015002">
    <property type="entry name" value="T6SS_Tdi1_C"/>
</dbReference>
<keyword evidence="2" id="KW-0614">Plasmid</keyword>
<dbReference type="RefSeq" id="WP_052760138.1">
    <property type="nucleotide sequence ID" value="NZ_CP090643.1"/>
</dbReference>
<protein>
    <recommendedName>
        <fullName evidence="1">T6SS immunity protein Tdi1 C-terminal domain-containing protein</fullName>
    </recommendedName>
</protein>
<name>A0A250LKW5_9BURK</name>
<reference evidence="2" key="2">
    <citation type="journal article" date="2017" name="Genome Announc.">
        <title>High-Quality Draft Genome Sequence of Burkholderia contaminans CH-1, a Gram-Negative Bacterium That Metabolizes 2-Azahypoxanthine, a Plant Growth-Regulating Compound.</title>
        <authorList>
            <person name="Choi J.-H."/>
            <person name="Sugiura H."/>
            <person name="Moriuchi R."/>
            <person name="Kawagishi H."/>
            <person name="Dohra H."/>
        </authorList>
    </citation>
    <scope>NUCLEOTIDE SEQUENCE</scope>
    <source>
        <strain evidence="2">CH-1</strain>
        <plasmid evidence="2">pBC453</plasmid>
    </source>
</reference>
<reference evidence="2" key="1">
    <citation type="journal article" date="2016" name="Biosci. Biotechnol. Biochem.">
        <title>Bioconversion of AHX to AOH by resting cells of Burkholderia contaminans CH-1.</title>
        <authorList>
            <person name="Choi J.H."/>
            <person name="Kikuchi A."/>
            <person name="Pumkaeo P."/>
            <person name="Hirai H."/>
            <person name="Tokuyama S."/>
            <person name="Kawagishi H."/>
        </authorList>
    </citation>
    <scope>NUCLEOTIDE SEQUENCE</scope>
    <source>
        <strain evidence="2">CH-1</strain>
        <plasmid evidence="2">pBC453</plasmid>
    </source>
</reference>
<evidence type="ECO:0000313" key="2">
    <source>
        <dbReference type="EMBL" id="BBA45208.1"/>
    </source>
</evidence>
<proteinExistence type="predicted"/>
<sequence length="70" mass="7922">MFERALKNLGHVETDEMYAFERALVAGGKMVVDRLAKVRLHQHLTILRQLAAPSFPASIFSDIKQMNGPR</sequence>
<gene>
    <name evidence="2" type="ORF">BCCH1_77190</name>
</gene>
<feature type="domain" description="T6SS immunity protein Tdi1 C-terminal" evidence="1">
    <location>
        <begin position="1"/>
        <end position="50"/>
    </location>
</feature>
<geneLocation type="plasmid" evidence="2">
    <name>pBC453</name>
</geneLocation>
<dbReference type="Pfam" id="PF08906">
    <property type="entry name" value="T6SS_Tdi1_C"/>
    <property type="match status" value="1"/>
</dbReference>